<feature type="signal peptide" evidence="2">
    <location>
        <begin position="1"/>
        <end position="25"/>
    </location>
</feature>
<organism evidence="3 4">
    <name type="scientific">Pyronema omphalodes (strain CBS 100304)</name>
    <name type="common">Pyronema confluens</name>
    <dbReference type="NCBI Taxonomy" id="1076935"/>
    <lineage>
        <taxon>Eukaryota</taxon>
        <taxon>Fungi</taxon>
        <taxon>Dikarya</taxon>
        <taxon>Ascomycota</taxon>
        <taxon>Pezizomycotina</taxon>
        <taxon>Pezizomycetes</taxon>
        <taxon>Pezizales</taxon>
        <taxon>Pyronemataceae</taxon>
        <taxon>Pyronema</taxon>
    </lineage>
</organism>
<feature type="transmembrane region" description="Helical" evidence="1">
    <location>
        <begin position="57"/>
        <end position="79"/>
    </location>
</feature>
<proteinExistence type="predicted"/>
<dbReference type="AlphaFoldDB" id="U4LFE0"/>
<keyword evidence="1" id="KW-0472">Membrane</keyword>
<evidence type="ECO:0000313" key="3">
    <source>
        <dbReference type="EMBL" id="CCX30603.1"/>
    </source>
</evidence>
<name>U4LFE0_PYROM</name>
<protein>
    <recommendedName>
        <fullName evidence="5">Dolichyl-diphosphooligosaccharide-protein glycosyltransferase subunit OST5</fullName>
    </recommendedName>
</protein>
<dbReference type="OrthoDB" id="5418106at2759"/>
<keyword evidence="2" id="KW-0732">Signal</keyword>
<dbReference type="EMBL" id="HF935458">
    <property type="protein sequence ID" value="CCX30603.1"/>
    <property type="molecule type" value="Genomic_DNA"/>
</dbReference>
<evidence type="ECO:0000313" key="4">
    <source>
        <dbReference type="Proteomes" id="UP000018144"/>
    </source>
</evidence>
<accession>U4LFE0</accession>
<evidence type="ECO:0000256" key="2">
    <source>
        <dbReference type="SAM" id="SignalP"/>
    </source>
</evidence>
<reference evidence="3 4" key="1">
    <citation type="journal article" date="2013" name="PLoS Genet.">
        <title>The genome and development-dependent transcriptomes of Pyronema confluens: a window into fungal evolution.</title>
        <authorList>
            <person name="Traeger S."/>
            <person name="Altegoer F."/>
            <person name="Freitag M."/>
            <person name="Gabaldon T."/>
            <person name="Kempken F."/>
            <person name="Kumar A."/>
            <person name="Marcet-Houben M."/>
            <person name="Poggeler S."/>
            <person name="Stajich J.E."/>
            <person name="Nowrousian M."/>
        </authorList>
    </citation>
    <scope>NUCLEOTIDE SEQUENCE [LARGE SCALE GENOMIC DNA]</scope>
    <source>
        <strain evidence="4">CBS 100304</strain>
        <tissue evidence="3">Vegetative mycelium</tissue>
    </source>
</reference>
<keyword evidence="1" id="KW-0812">Transmembrane</keyword>
<evidence type="ECO:0000256" key="1">
    <source>
        <dbReference type="SAM" id="Phobius"/>
    </source>
</evidence>
<dbReference type="Proteomes" id="UP000018144">
    <property type="component" value="Unassembled WGS sequence"/>
</dbReference>
<feature type="chain" id="PRO_5004651404" description="Dolichyl-diphosphooligosaccharide-protein glycosyltransferase subunit OST5" evidence="2">
    <location>
        <begin position="26"/>
        <end position="80"/>
    </location>
</feature>
<keyword evidence="1" id="KW-1133">Transmembrane helix</keyword>
<evidence type="ECO:0008006" key="5">
    <source>
        <dbReference type="Google" id="ProtNLM"/>
    </source>
</evidence>
<keyword evidence="4" id="KW-1185">Reference proteome</keyword>
<gene>
    <name evidence="3" type="ORF">PCON_08940</name>
</gene>
<sequence>MLQLSTLRPFANLWLLFLLLSLVAATATDSTLEKRQTSSAPSFRFSVHTHSESALKYAISPTYVSILIGGASFLIAGLMV</sequence>